<dbReference type="Gene3D" id="1.10.150.240">
    <property type="entry name" value="Putative phosphatase, domain 2"/>
    <property type="match status" value="1"/>
</dbReference>
<dbReference type="PANTHER" id="PTHR18901:SF38">
    <property type="entry name" value="PSEUDOURIDINE-5'-PHOSPHATASE"/>
    <property type="match status" value="1"/>
</dbReference>
<dbReference type="NCBIfam" id="TIGR01509">
    <property type="entry name" value="HAD-SF-IA-v3"/>
    <property type="match status" value="1"/>
</dbReference>
<dbReference type="SUPFAM" id="SSF56784">
    <property type="entry name" value="HAD-like"/>
    <property type="match status" value="1"/>
</dbReference>
<dbReference type="InterPro" id="IPR036412">
    <property type="entry name" value="HAD-like_sf"/>
</dbReference>
<protein>
    <submittedName>
        <fullName evidence="1">Phosphorylated carbohydrates phosphatase</fullName>
        <ecNumber evidence="1">3.1.3.-</ecNumber>
    </submittedName>
</protein>
<dbReference type="GO" id="GO:0016787">
    <property type="term" value="F:hydrolase activity"/>
    <property type="evidence" value="ECO:0007669"/>
    <property type="project" value="UniProtKB-KW"/>
</dbReference>
<dbReference type="Gene3D" id="3.40.50.1000">
    <property type="entry name" value="HAD superfamily/HAD-like"/>
    <property type="match status" value="1"/>
</dbReference>
<dbReference type="PANTHER" id="PTHR18901">
    <property type="entry name" value="2-DEOXYGLUCOSE-6-PHOSPHATE PHOSPHATASE 2"/>
    <property type="match status" value="1"/>
</dbReference>
<keyword evidence="1" id="KW-0378">Hydrolase</keyword>
<dbReference type="SFLD" id="SFLDG01129">
    <property type="entry name" value="C1.5:_HAD__Beta-PGM__Phosphata"/>
    <property type="match status" value="1"/>
</dbReference>
<dbReference type="InterPro" id="IPR023198">
    <property type="entry name" value="PGP-like_dom2"/>
</dbReference>
<dbReference type="InterPro" id="IPR023214">
    <property type="entry name" value="HAD_sf"/>
</dbReference>
<dbReference type="SFLD" id="SFLDG01135">
    <property type="entry name" value="C1.5.6:_HAD__Beta-PGM__Phospha"/>
    <property type="match status" value="1"/>
</dbReference>
<dbReference type="SFLD" id="SFLDS00003">
    <property type="entry name" value="Haloacid_Dehalogenase"/>
    <property type="match status" value="1"/>
</dbReference>
<dbReference type="InterPro" id="IPR006439">
    <property type="entry name" value="HAD-SF_hydro_IA"/>
</dbReference>
<dbReference type="PRINTS" id="PR00413">
    <property type="entry name" value="HADHALOGNASE"/>
</dbReference>
<evidence type="ECO:0000313" key="2">
    <source>
        <dbReference type="Proteomes" id="UP000219336"/>
    </source>
</evidence>
<sequence length="218" mass="24918">MINALLFDMDGLIFDTESVYKKSWQYAAKQMGYELTDDYYQGFIGVQDPDCERMLCEHFGEGFDLEAYKVIRDQHFRKAREKGVDYKRGFHELFKTAKEHNLVTALVTSSHLPEVKHNFQDSDYLEQFDTVITAENVANGKPRPDCYIMACQRLNLEPSECLVLEDSNNGMRAGKDAGCQAAMIPDITPPNKEIAEIADYLFDSLEQVTALIHNQPRS</sequence>
<dbReference type="CDD" id="cd07505">
    <property type="entry name" value="HAD_BPGM-like"/>
    <property type="match status" value="1"/>
</dbReference>
<accession>A0A240EHD9</accession>
<dbReference type="InterPro" id="IPR041492">
    <property type="entry name" value="HAD_2"/>
</dbReference>
<keyword evidence="2" id="KW-1185">Reference proteome</keyword>
<evidence type="ECO:0000313" key="1">
    <source>
        <dbReference type="EMBL" id="SNX48118.1"/>
    </source>
</evidence>
<organism evidence="1 2">
    <name type="scientific">Vibrio thalassae</name>
    <dbReference type="NCBI Taxonomy" id="1243014"/>
    <lineage>
        <taxon>Bacteria</taxon>
        <taxon>Pseudomonadati</taxon>
        <taxon>Pseudomonadota</taxon>
        <taxon>Gammaproteobacteria</taxon>
        <taxon>Vibrionales</taxon>
        <taxon>Vibrionaceae</taxon>
        <taxon>Vibrio</taxon>
    </lineage>
</organism>
<dbReference type="Pfam" id="PF13419">
    <property type="entry name" value="HAD_2"/>
    <property type="match status" value="1"/>
</dbReference>
<dbReference type="EC" id="3.1.3.-" evidence="1"/>
<dbReference type="OrthoDB" id="9800058at2"/>
<name>A0A240EHD9_9VIBR</name>
<gene>
    <name evidence="1" type="ORF">VTH8203_01736</name>
</gene>
<dbReference type="EMBL" id="OANU01000022">
    <property type="protein sequence ID" value="SNX48118.1"/>
    <property type="molecule type" value="Genomic_DNA"/>
</dbReference>
<reference evidence="2" key="1">
    <citation type="submission" date="2016-06" db="EMBL/GenBank/DDBJ databases">
        <authorList>
            <person name="Rodrigo-Torres L."/>
            <person name="Arahal R.D."/>
            <person name="Lucena T."/>
        </authorList>
    </citation>
    <scope>NUCLEOTIDE SEQUENCE [LARGE SCALE GENOMIC DNA]</scope>
    <source>
        <strain evidence="2">CECT8203</strain>
    </source>
</reference>
<dbReference type="Proteomes" id="UP000219336">
    <property type="component" value="Unassembled WGS sequence"/>
</dbReference>
<proteinExistence type="predicted"/>
<dbReference type="RefSeq" id="WP_096993326.1">
    <property type="nucleotide sequence ID" value="NZ_JBHSII010000011.1"/>
</dbReference>
<dbReference type="AlphaFoldDB" id="A0A240EHD9"/>